<accession>A0A428UKC5</accession>
<protein>
    <recommendedName>
        <fullName evidence="1">NAD-dependent epimerase/dehydratase domain-containing protein</fullName>
    </recommendedName>
</protein>
<dbReference type="Pfam" id="PF01370">
    <property type="entry name" value="Epimerase"/>
    <property type="match status" value="1"/>
</dbReference>
<dbReference type="InterPro" id="IPR036291">
    <property type="entry name" value="NAD(P)-bd_dom_sf"/>
</dbReference>
<dbReference type="InterPro" id="IPR001509">
    <property type="entry name" value="Epimerase_deHydtase"/>
</dbReference>
<evidence type="ECO:0000313" key="2">
    <source>
        <dbReference type="EMBL" id="RSM14734.1"/>
    </source>
</evidence>
<feature type="domain" description="NAD-dependent epimerase/dehydratase" evidence="1">
    <location>
        <begin position="5"/>
        <end position="193"/>
    </location>
</feature>
<dbReference type="SUPFAM" id="SSF51735">
    <property type="entry name" value="NAD(P)-binding Rossmann-fold domains"/>
    <property type="match status" value="1"/>
</dbReference>
<sequence length="341" mass="37959">MGKRVIITGGSGVVGRWVIQSLLSHGHQVLNLDQKPLDNEAVHTIKCDVSDAGQVFSALSSNFKLKEPLDAGPPSPPDAVIHLAGYPRPLLAPDSEIFRVNVLGFHNIIEAACKLGVRKVILASSVTVYGVTYAQGVRHFPSFPIDESLDSTPTDPYALSKLVGETVAKSLALRFGVDIYCLRIGAVIQPHEYEDLFEDYVYNAPSWAVHGWSYTDARDLGQMVNRGLEVDGLGWQVFNATNDSSTNTTPTTEFLRRLYPETPITRELDTYEAPMSNKKIRDMLGFVEEHPWRKYFTRWREGTMPDEVGMASLKDTPKWNQRRTNAEVAVGYSKLVISGIY</sequence>
<gene>
    <name evidence="2" type="ORF">CDV31_005316</name>
</gene>
<evidence type="ECO:0000259" key="1">
    <source>
        <dbReference type="Pfam" id="PF01370"/>
    </source>
</evidence>
<proteinExistence type="predicted"/>
<reference evidence="2 3" key="1">
    <citation type="submission" date="2017-06" db="EMBL/GenBank/DDBJ databases">
        <title>Cmopartive genomic analysis of Ambrosia Fusariam Clade fungi.</title>
        <authorList>
            <person name="Stajich J.E."/>
            <person name="Carrillo J."/>
            <person name="Kijimoto T."/>
            <person name="Eskalen A."/>
            <person name="O'Donnell K."/>
            <person name="Kasson M."/>
        </authorList>
    </citation>
    <scope>NUCLEOTIDE SEQUENCE [LARGE SCALE GENOMIC DNA]</scope>
    <source>
        <strain evidence="2 3">NRRL 20438</strain>
    </source>
</reference>
<keyword evidence="3" id="KW-1185">Reference proteome</keyword>
<dbReference type="Gene3D" id="3.40.50.720">
    <property type="entry name" value="NAD(P)-binding Rossmann-like Domain"/>
    <property type="match status" value="1"/>
</dbReference>
<dbReference type="CDD" id="cd08946">
    <property type="entry name" value="SDR_e"/>
    <property type="match status" value="1"/>
</dbReference>
<dbReference type="EMBL" id="NIZV01000054">
    <property type="protein sequence ID" value="RSM14734.1"/>
    <property type="molecule type" value="Genomic_DNA"/>
</dbReference>
<evidence type="ECO:0000313" key="3">
    <source>
        <dbReference type="Proteomes" id="UP000288429"/>
    </source>
</evidence>
<name>A0A428UKC5_9HYPO</name>
<dbReference type="Proteomes" id="UP000288429">
    <property type="component" value="Unassembled WGS sequence"/>
</dbReference>
<dbReference type="AlphaFoldDB" id="A0A428UKC5"/>
<dbReference type="PANTHER" id="PTHR43103">
    <property type="entry name" value="NUCLEOSIDE-DIPHOSPHATE-SUGAR EPIMERASE"/>
    <property type="match status" value="1"/>
</dbReference>
<dbReference type="PANTHER" id="PTHR43103:SF6">
    <property type="entry name" value="PUTATIVE-RELATED"/>
    <property type="match status" value="1"/>
</dbReference>
<comment type="caution">
    <text evidence="2">The sequence shown here is derived from an EMBL/GenBank/DDBJ whole genome shotgun (WGS) entry which is preliminary data.</text>
</comment>
<organism evidence="2 3">
    <name type="scientific">Fusarium ambrosium</name>
    <dbReference type="NCBI Taxonomy" id="131363"/>
    <lineage>
        <taxon>Eukaryota</taxon>
        <taxon>Fungi</taxon>
        <taxon>Dikarya</taxon>
        <taxon>Ascomycota</taxon>
        <taxon>Pezizomycotina</taxon>
        <taxon>Sordariomycetes</taxon>
        <taxon>Hypocreomycetidae</taxon>
        <taxon>Hypocreales</taxon>
        <taxon>Nectriaceae</taxon>
        <taxon>Fusarium</taxon>
        <taxon>Fusarium solani species complex</taxon>
    </lineage>
</organism>